<dbReference type="InterPro" id="IPR050406">
    <property type="entry name" value="FGGY_Carb_Kinase"/>
</dbReference>
<dbReference type="PANTHER" id="PTHR43095">
    <property type="entry name" value="SUGAR KINASE"/>
    <property type="match status" value="1"/>
</dbReference>
<keyword evidence="1" id="KW-0808">Transferase</keyword>
<dbReference type="InterPro" id="IPR043129">
    <property type="entry name" value="ATPase_NBD"/>
</dbReference>
<dbReference type="Gene3D" id="3.30.420.40">
    <property type="match status" value="1"/>
</dbReference>
<evidence type="ECO:0000313" key="4">
    <source>
        <dbReference type="EMBL" id="GAF69895.1"/>
    </source>
</evidence>
<name>X0T1F6_9ZZZZ</name>
<feature type="non-terminal residue" evidence="4">
    <location>
        <position position="1"/>
    </location>
</feature>
<dbReference type="InterPro" id="IPR018483">
    <property type="entry name" value="Carb_kinase_FGGY_CS"/>
</dbReference>
<dbReference type="PROSITE" id="PS00445">
    <property type="entry name" value="FGGY_KINASES_2"/>
    <property type="match status" value="1"/>
</dbReference>
<dbReference type="InterPro" id="IPR018485">
    <property type="entry name" value="FGGY_C"/>
</dbReference>
<dbReference type="SUPFAM" id="SSF53067">
    <property type="entry name" value="Actin-like ATPase domain"/>
    <property type="match status" value="1"/>
</dbReference>
<dbReference type="GO" id="GO:0016301">
    <property type="term" value="F:kinase activity"/>
    <property type="evidence" value="ECO:0007669"/>
    <property type="project" value="UniProtKB-KW"/>
</dbReference>
<evidence type="ECO:0000256" key="2">
    <source>
        <dbReference type="ARBA" id="ARBA00022777"/>
    </source>
</evidence>
<sequence length="193" mass="21892">ENILHSPDSYRIFDKEVDKIRVGREGIIFLPYLLGERSPYMNPQAKGVFFGLSLKHHRTHMIKAVMEGVVFALKDCLEVFEELGIKIEQVIASGGGAKSRVWRQMQADIFNKEISMTQSTEQAAVGAAILAGVGVGIYKSVEDGCKKAVKLKEEKIKPIPENVDIYNQQFKIYQYLYQDLKGNFLKISKQFFN</sequence>
<evidence type="ECO:0000256" key="1">
    <source>
        <dbReference type="ARBA" id="ARBA00022679"/>
    </source>
</evidence>
<dbReference type="PANTHER" id="PTHR43095:SF5">
    <property type="entry name" value="XYLULOSE KINASE"/>
    <property type="match status" value="1"/>
</dbReference>
<dbReference type="GO" id="GO:0005975">
    <property type="term" value="P:carbohydrate metabolic process"/>
    <property type="evidence" value="ECO:0007669"/>
    <property type="project" value="InterPro"/>
</dbReference>
<dbReference type="GO" id="GO:0016773">
    <property type="term" value="F:phosphotransferase activity, alcohol group as acceptor"/>
    <property type="evidence" value="ECO:0007669"/>
    <property type="project" value="InterPro"/>
</dbReference>
<organism evidence="4">
    <name type="scientific">marine sediment metagenome</name>
    <dbReference type="NCBI Taxonomy" id="412755"/>
    <lineage>
        <taxon>unclassified sequences</taxon>
        <taxon>metagenomes</taxon>
        <taxon>ecological metagenomes</taxon>
    </lineage>
</organism>
<reference evidence="4" key="1">
    <citation type="journal article" date="2014" name="Front. Microbiol.">
        <title>High frequency of phylogenetically diverse reductive dehalogenase-homologous genes in deep subseafloor sedimentary metagenomes.</title>
        <authorList>
            <person name="Kawai M."/>
            <person name="Futagami T."/>
            <person name="Toyoda A."/>
            <person name="Takaki Y."/>
            <person name="Nishi S."/>
            <person name="Hori S."/>
            <person name="Arai W."/>
            <person name="Tsubouchi T."/>
            <person name="Morono Y."/>
            <person name="Uchiyama I."/>
            <person name="Ito T."/>
            <person name="Fujiyama A."/>
            <person name="Inagaki F."/>
            <person name="Takami H."/>
        </authorList>
    </citation>
    <scope>NUCLEOTIDE SEQUENCE</scope>
    <source>
        <strain evidence="4">Expedition CK06-06</strain>
    </source>
</reference>
<proteinExistence type="predicted"/>
<comment type="caution">
    <text evidence="4">The sequence shown here is derived from an EMBL/GenBank/DDBJ whole genome shotgun (WGS) entry which is preliminary data.</text>
</comment>
<keyword evidence="2" id="KW-0418">Kinase</keyword>
<feature type="domain" description="Carbohydrate kinase FGGY C-terminal" evidence="3">
    <location>
        <begin position="25"/>
        <end position="133"/>
    </location>
</feature>
<dbReference type="Pfam" id="PF02782">
    <property type="entry name" value="FGGY_C"/>
    <property type="match status" value="1"/>
</dbReference>
<evidence type="ECO:0000259" key="3">
    <source>
        <dbReference type="Pfam" id="PF02782"/>
    </source>
</evidence>
<dbReference type="EMBL" id="BARS01001300">
    <property type="protein sequence ID" value="GAF69895.1"/>
    <property type="molecule type" value="Genomic_DNA"/>
</dbReference>
<dbReference type="AlphaFoldDB" id="X0T1F6"/>
<accession>X0T1F6</accession>
<gene>
    <name evidence="4" type="ORF">S01H1_02631</name>
</gene>
<protein>
    <recommendedName>
        <fullName evidence="3">Carbohydrate kinase FGGY C-terminal domain-containing protein</fullName>
    </recommendedName>
</protein>